<feature type="transmembrane region" description="Helical" evidence="6">
    <location>
        <begin position="221"/>
        <end position="239"/>
    </location>
</feature>
<dbReference type="EMBL" id="JACHHY010000004">
    <property type="protein sequence ID" value="MBB5017674.1"/>
    <property type="molecule type" value="Genomic_DNA"/>
</dbReference>
<feature type="transmembrane region" description="Helical" evidence="6">
    <location>
        <begin position="259"/>
        <end position="279"/>
    </location>
</feature>
<proteinExistence type="predicted"/>
<feature type="transmembrane region" description="Helical" evidence="6">
    <location>
        <begin position="182"/>
        <end position="200"/>
    </location>
</feature>
<feature type="transmembrane region" description="Helical" evidence="6">
    <location>
        <begin position="32"/>
        <end position="49"/>
    </location>
</feature>
<feature type="region of interest" description="Disordered" evidence="5">
    <location>
        <begin position="1"/>
        <end position="23"/>
    </location>
</feature>
<evidence type="ECO:0000256" key="6">
    <source>
        <dbReference type="SAM" id="Phobius"/>
    </source>
</evidence>
<name>A0A840MEH5_9PROT</name>
<dbReference type="InterPro" id="IPR051788">
    <property type="entry name" value="MFS_Transporter"/>
</dbReference>
<accession>A0A840MEH5</accession>
<comment type="subcellular location">
    <subcellularLocation>
        <location evidence="1">Membrane</location>
        <topology evidence="1">Multi-pass membrane protein</topology>
    </subcellularLocation>
</comment>
<evidence type="ECO:0000256" key="1">
    <source>
        <dbReference type="ARBA" id="ARBA00004141"/>
    </source>
</evidence>
<gene>
    <name evidence="7" type="ORF">HNQ59_000943</name>
</gene>
<keyword evidence="3 6" id="KW-1133">Transmembrane helix</keyword>
<comment type="caution">
    <text evidence="7">The sequence shown here is derived from an EMBL/GenBank/DDBJ whole genome shotgun (WGS) entry which is preliminary data.</text>
</comment>
<dbReference type="PANTHER" id="PTHR23514:SF13">
    <property type="entry name" value="INNER MEMBRANE PROTEIN YBJJ"/>
    <property type="match status" value="1"/>
</dbReference>
<feature type="transmembrane region" description="Helical" evidence="6">
    <location>
        <begin position="157"/>
        <end position="176"/>
    </location>
</feature>
<evidence type="ECO:0000256" key="3">
    <source>
        <dbReference type="ARBA" id="ARBA00022989"/>
    </source>
</evidence>
<evidence type="ECO:0000256" key="4">
    <source>
        <dbReference type="ARBA" id="ARBA00023136"/>
    </source>
</evidence>
<feature type="transmembrane region" description="Helical" evidence="6">
    <location>
        <begin position="376"/>
        <end position="394"/>
    </location>
</feature>
<evidence type="ECO:0000256" key="2">
    <source>
        <dbReference type="ARBA" id="ARBA00022692"/>
    </source>
</evidence>
<dbReference type="InterPro" id="IPR011701">
    <property type="entry name" value="MFS"/>
</dbReference>
<organism evidence="7 8">
    <name type="scientific">Chitinivorax tropicus</name>
    <dbReference type="NCBI Taxonomy" id="714531"/>
    <lineage>
        <taxon>Bacteria</taxon>
        <taxon>Pseudomonadati</taxon>
        <taxon>Pseudomonadota</taxon>
        <taxon>Betaproteobacteria</taxon>
        <taxon>Chitinivorax</taxon>
    </lineage>
</organism>
<feature type="transmembrane region" description="Helical" evidence="6">
    <location>
        <begin position="291"/>
        <end position="310"/>
    </location>
</feature>
<dbReference type="CDD" id="cd17393">
    <property type="entry name" value="MFS_MosC_like"/>
    <property type="match status" value="1"/>
</dbReference>
<dbReference type="RefSeq" id="WP_246490841.1">
    <property type="nucleotide sequence ID" value="NZ_JACHHY010000004.1"/>
</dbReference>
<dbReference type="SUPFAM" id="SSF103473">
    <property type="entry name" value="MFS general substrate transporter"/>
    <property type="match status" value="1"/>
</dbReference>
<dbReference type="GO" id="GO:0022857">
    <property type="term" value="F:transmembrane transporter activity"/>
    <property type="evidence" value="ECO:0007669"/>
    <property type="project" value="InterPro"/>
</dbReference>
<dbReference type="InterPro" id="IPR036259">
    <property type="entry name" value="MFS_trans_sf"/>
</dbReference>
<dbReference type="Pfam" id="PF07690">
    <property type="entry name" value="MFS_1"/>
    <property type="match status" value="1"/>
</dbReference>
<evidence type="ECO:0000313" key="8">
    <source>
        <dbReference type="Proteomes" id="UP000575898"/>
    </source>
</evidence>
<reference evidence="7 8" key="1">
    <citation type="submission" date="2020-08" db="EMBL/GenBank/DDBJ databases">
        <title>Genomic Encyclopedia of Type Strains, Phase IV (KMG-IV): sequencing the most valuable type-strain genomes for metagenomic binning, comparative biology and taxonomic classification.</title>
        <authorList>
            <person name="Goeker M."/>
        </authorList>
    </citation>
    <scope>NUCLEOTIDE SEQUENCE [LARGE SCALE GENOMIC DNA]</scope>
    <source>
        <strain evidence="7 8">DSM 27165</strain>
    </source>
</reference>
<feature type="transmembrane region" description="Helical" evidence="6">
    <location>
        <begin position="96"/>
        <end position="113"/>
    </location>
</feature>
<protein>
    <submittedName>
        <fullName evidence="7">MFS family permease</fullName>
    </submittedName>
</protein>
<feature type="compositionally biased region" description="Polar residues" evidence="5">
    <location>
        <begin position="1"/>
        <end position="18"/>
    </location>
</feature>
<evidence type="ECO:0000256" key="5">
    <source>
        <dbReference type="SAM" id="MobiDB-lite"/>
    </source>
</evidence>
<feature type="transmembrane region" description="Helical" evidence="6">
    <location>
        <begin position="344"/>
        <end position="364"/>
    </location>
</feature>
<feature type="transmembrane region" description="Helical" evidence="6">
    <location>
        <begin position="69"/>
        <end position="89"/>
    </location>
</feature>
<feature type="transmembrane region" description="Helical" evidence="6">
    <location>
        <begin position="119"/>
        <end position="136"/>
    </location>
</feature>
<dbReference type="Proteomes" id="UP000575898">
    <property type="component" value="Unassembled WGS sequence"/>
</dbReference>
<sequence length="397" mass="41125">MQQSSHGMTDLDNSSTQPAPAPATVPIRRSQWAVAALFLALGFNVGTWASRIPDLKVGLGLGAAQVGTLLLASGLGAICAFPLISILLLRLGSRRLCVLAVSLLPVVLVGMAWAPNYPAALLVMFAEGVLCALVNTSMNGQGVVVERVGGQAILSRLHAVFSLGLMCAAVFASGLSHLTTNLWGHFIAASLIITGLLCYASPGLLSDQPTASQGHNTKRNWSDVTTLWLGCALFFGTIAEGSMTEWSALYLREIVGASVNQAPLGIAAVSTSMLVARLFADSWRARWGDKWLVVVGGVVAFTGLALALALGGLIPALLGFSLVGAGVAAISPCIYSAAARLSPITLATVTTIGSVGSLMGPPVIGLVAQWSDLRGGMMVIAIAALWVSICALRIRWV</sequence>
<dbReference type="AlphaFoldDB" id="A0A840MEH5"/>
<feature type="transmembrane region" description="Helical" evidence="6">
    <location>
        <begin position="316"/>
        <end position="337"/>
    </location>
</feature>
<keyword evidence="8" id="KW-1185">Reference proteome</keyword>
<dbReference type="PANTHER" id="PTHR23514">
    <property type="entry name" value="BYPASS OF STOP CODON PROTEIN 6"/>
    <property type="match status" value="1"/>
</dbReference>
<keyword evidence="4 6" id="KW-0472">Membrane</keyword>
<evidence type="ECO:0000313" key="7">
    <source>
        <dbReference type="EMBL" id="MBB5017674.1"/>
    </source>
</evidence>
<dbReference type="Gene3D" id="1.20.1250.20">
    <property type="entry name" value="MFS general substrate transporter like domains"/>
    <property type="match status" value="1"/>
</dbReference>
<keyword evidence="2 6" id="KW-0812">Transmembrane</keyword>
<dbReference type="GO" id="GO:0016020">
    <property type="term" value="C:membrane"/>
    <property type="evidence" value="ECO:0007669"/>
    <property type="project" value="UniProtKB-SubCell"/>
</dbReference>